<dbReference type="AlphaFoldDB" id="B9SJL4"/>
<dbReference type="OMA" id="GCQSAFP"/>
<dbReference type="Gene3D" id="3.30.40.10">
    <property type="entry name" value="Zinc/RING finger domain, C3HC4 (zinc finger)"/>
    <property type="match status" value="1"/>
</dbReference>
<feature type="region of interest" description="Disordered" evidence="5">
    <location>
        <begin position="360"/>
        <end position="417"/>
    </location>
</feature>
<dbReference type="PROSITE" id="PS50145">
    <property type="entry name" value="ZF_TRAF"/>
    <property type="match status" value="1"/>
</dbReference>
<dbReference type="KEGG" id="rcu:8277861"/>
<protein>
    <recommendedName>
        <fullName evidence="6">TRAF-type domain-containing protein</fullName>
    </recommendedName>
</protein>
<evidence type="ECO:0000256" key="5">
    <source>
        <dbReference type="SAM" id="MobiDB-lite"/>
    </source>
</evidence>
<dbReference type="PANTHER" id="PTHR10131:SF161">
    <property type="entry name" value="F26K24.24 PROTEIN"/>
    <property type="match status" value="1"/>
</dbReference>
<keyword evidence="3 4" id="KW-0862">Zinc</keyword>
<dbReference type="Proteomes" id="UP000008311">
    <property type="component" value="Unassembled WGS sequence"/>
</dbReference>
<keyword evidence="1 4" id="KW-0479">Metal-binding</keyword>
<proteinExistence type="predicted"/>
<dbReference type="eggNOG" id="ENOG502QSC3">
    <property type="taxonomic scope" value="Eukaryota"/>
</dbReference>
<evidence type="ECO:0000256" key="1">
    <source>
        <dbReference type="ARBA" id="ARBA00022723"/>
    </source>
</evidence>
<evidence type="ECO:0000313" key="7">
    <source>
        <dbReference type="EMBL" id="EEF36187.1"/>
    </source>
</evidence>
<feature type="compositionally biased region" description="Polar residues" evidence="5">
    <location>
        <begin position="399"/>
        <end position="417"/>
    </location>
</feature>
<dbReference type="Pfam" id="PF02176">
    <property type="entry name" value="zf-TRAF"/>
    <property type="match status" value="1"/>
</dbReference>
<keyword evidence="2 4" id="KW-0863">Zinc-finger</keyword>
<dbReference type="OrthoDB" id="1737200at2759"/>
<evidence type="ECO:0000256" key="4">
    <source>
        <dbReference type="PROSITE-ProRule" id="PRU00207"/>
    </source>
</evidence>
<evidence type="ECO:0000256" key="3">
    <source>
        <dbReference type="ARBA" id="ARBA00022833"/>
    </source>
</evidence>
<dbReference type="InterPro" id="IPR001293">
    <property type="entry name" value="Znf_TRAF"/>
</dbReference>
<dbReference type="STRING" id="3988.B9SJL4"/>
<dbReference type="EMBL" id="EQ973986">
    <property type="protein sequence ID" value="EEF36187.1"/>
    <property type="molecule type" value="Genomic_DNA"/>
</dbReference>
<feature type="region of interest" description="Disordered" evidence="5">
    <location>
        <begin position="334"/>
        <end position="353"/>
    </location>
</feature>
<organism evidence="7 8">
    <name type="scientific">Ricinus communis</name>
    <name type="common">Castor bean</name>
    <dbReference type="NCBI Taxonomy" id="3988"/>
    <lineage>
        <taxon>Eukaryota</taxon>
        <taxon>Viridiplantae</taxon>
        <taxon>Streptophyta</taxon>
        <taxon>Embryophyta</taxon>
        <taxon>Tracheophyta</taxon>
        <taxon>Spermatophyta</taxon>
        <taxon>Magnoliopsida</taxon>
        <taxon>eudicotyledons</taxon>
        <taxon>Gunneridae</taxon>
        <taxon>Pentapetalae</taxon>
        <taxon>rosids</taxon>
        <taxon>fabids</taxon>
        <taxon>Malpighiales</taxon>
        <taxon>Euphorbiaceae</taxon>
        <taxon>Acalyphoideae</taxon>
        <taxon>Acalypheae</taxon>
        <taxon>Ricinus</taxon>
    </lineage>
</organism>
<dbReference type="SUPFAM" id="SSF49599">
    <property type="entry name" value="TRAF domain-like"/>
    <property type="match status" value="1"/>
</dbReference>
<dbReference type="InterPro" id="IPR013083">
    <property type="entry name" value="Znf_RING/FYVE/PHD"/>
</dbReference>
<dbReference type="InParanoid" id="B9SJL4"/>
<dbReference type="GO" id="GO:0008270">
    <property type="term" value="F:zinc ion binding"/>
    <property type="evidence" value="ECO:0007669"/>
    <property type="project" value="UniProtKB-KW"/>
</dbReference>
<feature type="zinc finger region" description="TRAF-type" evidence="4">
    <location>
        <begin position="209"/>
        <end position="270"/>
    </location>
</feature>
<evidence type="ECO:0000259" key="6">
    <source>
        <dbReference type="PROSITE" id="PS50145"/>
    </source>
</evidence>
<dbReference type="FunCoup" id="B9SJL4">
    <property type="interactions" value="751"/>
</dbReference>
<feature type="domain" description="TRAF-type" evidence="6">
    <location>
        <begin position="209"/>
        <end position="270"/>
    </location>
</feature>
<accession>B9SJL4</accession>
<evidence type="ECO:0000313" key="8">
    <source>
        <dbReference type="Proteomes" id="UP000008311"/>
    </source>
</evidence>
<dbReference type="GO" id="GO:0005737">
    <property type="term" value="C:cytoplasm"/>
    <property type="evidence" value="ECO:0000318"/>
    <property type="project" value="GO_Central"/>
</dbReference>
<evidence type="ECO:0000256" key="2">
    <source>
        <dbReference type="ARBA" id="ARBA00022771"/>
    </source>
</evidence>
<dbReference type="PANTHER" id="PTHR10131">
    <property type="entry name" value="TNF RECEPTOR ASSOCIATED FACTOR"/>
    <property type="match status" value="1"/>
</dbReference>
<sequence>MEDVELVPEKEKIEDGKEGCPSFHCDLYDAEIVHKIAQVLLPGLAAACVDNTTGGIFRSPASVAVDLRKEMIDYLTQRSESFVAESIILEDGPNTEVSDHPYDIIADFVDDFASSKRNFFSRVSGWLLSEKREDNVDDFAQEMEINGFWLMDRRELVAQTLVKNVDFKNTFHCDKKFNTAEELARHVVNCNFRSMNCRNEGCNAIFCASHLENHDSICPFKIIPCEQKCSDNIMRREMDRHCITVCPMKLVNCPFYAVGCQSTIARHMIQKHCSDDLQLHLVCALKNIHKGASEEDLKQRVDQIVQSSSGQLDATRDARSLTLRVRDLDSKLGPLEANTANKSSEEGTEDPNHITYKPIEAEADADAGNKDIEESYEDGNVGDGKPTNTTNKVGKESTETSNLTSHASEEAQTQVLI</sequence>
<reference evidence="8" key="1">
    <citation type="journal article" date="2010" name="Nat. Biotechnol.">
        <title>Draft genome sequence of the oilseed species Ricinus communis.</title>
        <authorList>
            <person name="Chan A.P."/>
            <person name="Crabtree J."/>
            <person name="Zhao Q."/>
            <person name="Lorenzi H."/>
            <person name="Orvis J."/>
            <person name="Puiu D."/>
            <person name="Melake-Berhan A."/>
            <person name="Jones K.M."/>
            <person name="Redman J."/>
            <person name="Chen G."/>
            <person name="Cahoon E.B."/>
            <person name="Gedil M."/>
            <person name="Stanke M."/>
            <person name="Haas B.J."/>
            <person name="Wortman J.R."/>
            <person name="Fraser-Liggett C.M."/>
            <person name="Ravel J."/>
            <person name="Rabinowicz P.D."/>
        </authorList>
    </citation>
    <scope>NUCLEOTIDE SEQUENCE [LARGE SCALE GENOMIC DNA]</scope>
    <source>
        <strain evidence="8">cv. Hale</strain>
    </source>
</reference>
<keyword evidence="8" id="KW-1185">Reference proteome</keyword>
<gene>
    <name evidence="7" type="ORF">RCOM_0763260</name>
</gene>
<name>B9SJL4_RICCO</name>